<proteinExistence type="predicted"/>
<keyword evidence="2" id="KW-1133">Transmembrane helix</keyword>
<sequence>MNDLRTLFGEAGTAESSARPSPRGDDRKSALRALVGKPTASSVGTRAVDTAALRTMVGATAPTGEGSRPGDLQALIGGPAADVPRRGTADLTTLTGAPSRPGSASSATALSALVGERTGGESDEGWAAPELAQVGRRPLFGGRRKGGAANYLSIAVSALAVLALIGTASFAVVQRATANPADDAMVSLREREAELANETKVLQTAVDLYTASVAEASSLAESSAPVLASLQGRVESAPLSAAEAGRAALAQAASSARTVSVPTYARGSIDEKSLSEVGRAIDGVHLARETLPGLLTAARDARATIVATISSYRGQLTTLGTAIQAEAATIVAANDSAAQAFRDAVTDSAARVTAAQRAGGDGLSDMPAYAAAVDALRAENARVVAAEQEERETMPTTPRNSGGGSSDTSRDSDAGGGTNTGGSPDNANTPEPSPSPSPSQPGPEPQPEPEPSGTEEPPPVVPVPDPTDVIPGAAS</sequence>
<evidence type="ECO:0000313" key="3">
    <source>
        <dbReference type="EMBL" id="MDQ1123336.1"/>
    </source>
</evidence>
<keyword evidence="2" id="KW-0812">Transmembrane</keyword>
<dbReference type="Proteomes" id="UP001226691">
    <property type="component" value="Unassembled WGS sequence"/>
</dbReference>
<evidence type="ECO:0000256" key="2">
    <source>
        <dbReference type="SAM" id="Phobius"/>
    </source>
</evidence>
<keyword evidence="2" id="KW-0472">Membrane</keyword>
<keyword evidence="4" id="KW-1185">Reference proteome</keyword>
<dbReference type="EMBL" id="JAUTBF010000001">
    <property type="protein sequence ID" value="MDQ1123336.1"/>
    <property type="molecule type" value="Genomic_DNA"/>
</dbReference>
<protein>
    <submittedName>
        <fullName evidence="3">Uncharacterized protein</fullName>
    </submittedName>
</protein>
<comment type="caution">
    <text evidence="3">The sequence shown here is derived from an EMBL/GenBank/DDBJ whole genome shotgun (WGS) entry which is preliminary data.</text>
</comment>
<gene>
    <name evidence="3" type="ORF">QE412_001909</name>
</gene>
<feature type="region of interest" description="Disordered" evidence="1">
    <location>
        <begin position="59"/>
        <end position="106"/>
    </location>
</feature>
<feature type="compositionally biased region" description="Pro residues" evidence="1">
    <location>
        <begin position="431"/>
        <end position="465"/>
    </location>
</feature>
<evidence type="ECO:0000256" key="1">
    <source>
        <dbReference type="SAM" id="MobiDB-lite"/>
    </source>
</evidence>
<name>A0ABU0TUJ8_MICTR</name>
<feature type="region of interest" description="Disordered" evidence="1">
    <location>
        <begin position="1"/>
        <end position="44"/>
    </location>
</feature>
<reference evidence="3 4" key="1">
    <citation type="submission" date="2023-07" db="EMBL/GenBank/DDBJ databases">
        <title>Functional and genomic diversity of the sorghum phyllosphere microbiome.</title>
        <authorList>
            <person name="Shade A."/>
        </authorList>
    </citation>
    <scope>NUCLEOTIDE SEQUENCE [LARGE SCALE GENOMIC DNA]</scope>
    <source>
        <strain evidence="3 4">SORGH_AS_1207</strain>
    </source>
</reference>
<evidence type="ECO:0000313" key="4">
    <source>
        <dbReference type="Proteomes" id="UP001226691"/>
    </source>
</evidence>
<organism evidence="3 4">
    <name type="scientific">Microbacterium trichothecenolyticum</name>
    <name type="common">Aureobacterium trichothecenolyticum</name>
    <dbReference type="NCBI Taxonomy" id="69370"/>
    <lineage>
        <taxon>Bacteria</taxon>
        <taxon>Bacillati</taxon>
        <taxon>Actinomycetota</taxon>
        <taxon>Actinomycetes</taxon>
        <taxon>Micrococcales</taxon>
        <taxon>Microbacteriaceae</taxon>
        <taxon>Microbacterium</taxon>
    </lineage>
</organism>
<feature type="transmembrane region" description="Helical" evidence="2">
    <location>
        <begin position="151"/>
        <end position="173"/>
    </location>
</feature>
<accession>A0ABU0TUJ8</accession>
<feature type="compositionally biased region" description="Low complexity" evidence="1">
    <location>
        <begin position="95"/>
        <end position="106"/>
    </location>
</feature>
<feature type="region of interest" description="Disordered" evidence="1">
    <location>
        <begin position="386"/>
        <end position="475"/>
    </location>
</feature>